<dbReference type="PANTHER" id="PTHR13477:SF0">
    <property type="entry name" value="LARGE RIBOSOMAL SUBUNIT PROTEIN ML49"/>
    <property type="match status" value="1"/>
</dbReference>
<organism evidence="7 8">
    <name type="scientific">Coprinellus micaceus</name>
    <name type="common">Glistening ink-cap mushroom</name>
    <name type="synonym">Coprinus micaceus</name>
    <dbReference type="NCBI Taxonomy" id="71717"/>
    <lineage>
        <taxon>Eukaryota</taxon>
        <taxon>Fungi</taxon>
        <taxon>Dikarya</taxon>
        <taxon>Basidiomycota</taxon>
        <taxon>Agaricomycotina</taxon>
        <taxon>Agaricomycetes</taxon>
        <taxon>Agaricomycetidae</taxon>
        <taxon>Agaricales</taxon>
        <taxon>Agaricineae</taxon>
        <taxon>Psathyrellaceae</taxon>
        <taxon>Coprinellus</taxon>
    </lineage>
</organism>
<evidence type="ECO:0000256" key="1">
    <source>
        <dbReference type="ARBA" id="ARBA00004173"/>
    </source>
</evidence>
<comment type="caution">
    <text evidence="7">The sequence shown here is derived from an EMBL/GenBank/DDBJ whole genome shotgun (WGS) entry which is preliminary data.</text>
</comment>
<dbReference type="OrthoDB" id="19439at2759"/>
<dbReference type="GO" id="GO:0005762">
    <property type="term" value="C:mitochondrial large ribosomal subunit"/>
    <property type="evidence" value="ECO:0007669"/>
    <property type="project" value="TreeGrafter"/>
</dbReference>
<comment type="similarity">
    <text evidence="2">Belongs to the mitochondrion-specific ribosomal protein mL49 family.</text>
</comment>
<keyword evidence="4" id="KW-0496">Mitochondrion</keyword>
<sequence length="121" mass="13138">MLARRCARFLSQVAGAAAGDAQTLAPPPSAVVKHPFFVPRNSNGNLPVYSDIRNGGTRLLVTIRNVDGNASALAKDLKESLFEAGSEAARQMKVRTNHQHVVVQGGRWSQEVQEWLKAKGF</sequence>
<comment type="subcellular location">
    <subcellularLocation>
        <location evidence="1">Mitochondrion</location>
    </subcellularLocation>
</comment>
<proteinExistence type="inferred from homology"/>
<dbReference type="GO" id="GO:0006412">
    <property type="term" value="P:translation"/>
    <property type="evidence" value="ECO:0007669"/>
    <property type="project" value="InterPro"/>
</dbReference>
<dbReference type="PANTHER" id="PTHR13477">
    <property type="entry name" value="MITOCHONDRIAL 39S RIBOSOMAL PROTEIN L49"/>
    <property type="match status" value="1"/>
</dbReference>
<gene>
    <name evidence="7" type="ORF">FA13DRAFT_1787424</name>
</gene>
<dbReference type="EMBL" id="QPFP01000006">
    <property type="protein sequence ID" value="TEB35967.1"/>
    <property type="molecule type" value="Genomic_DNA"/>
</dbReference>
<evidence type="ECO:0000256" key="5">
    <source>
        <dbReference type="ARBA" id="ARBA00023274"/>
    </source>
</evidence>
<dbReference type="InterPro" id="IPR007740">
    <property type="entry name" value="Ribosomal_mL49"/>
</dbReference>
<protein>
    <recommendedName>
        <fullName evidence="6">Large ribosomal subunit protein mL49</fullName>
    </recommendedName>
</protein>
<dbReference type="Pfam" id="PF05046">
    <property type="entry name" value="Img2"/>
    <property type="match status" value="1"/>
</dbReference>
<evidence type="ECO:0000256" key="3">
    <source>
        <dbReference type="ARBA" id="ARBA00022980"/>
    </source>
</evidence>
<reference evidence="7 8" key="1">
    <citation type="journal article" date="2019" name="Nat. Ecol. Evol.">
        <title>Megaphylogeny resolves global patterns of mushroom evolution.</title>
        <authorList>
            <person name="Varga T."/>
            <person name="Krizsan K."/>
            <person name="Foldi C."/>
            <person name="Dima B."/>
            <person name="Sanchez-Garcia M."/>
            <person name="Sanchez-Ramirez S."/>
            <person name="Szollosi G.J."/>
            <person name="Szarkandi J.G."/>
            <person name="Papp V."/>
            <person name="Albert L."/>
            <person name="Andreopoulos W."/>
            <person name="Angelini C."/>
            <person name="Antonin V."/>
            <person name="Barry K.W."/>
            <person name="Bougher N.L."/>
            <person name="Buchanan P."/>
            <person name="Buyck B."/>
            <person name="Bense V."/>
            <person name="Catcheside P."/>
            <person name="Chovatia M."/>
            <person name="Cooper J."/>
            <person name="Damon W."/>
            <person name="Desjardin D."/>
            <person name="Finy P."/>
            <person name="Geml J."/>
            <person name="Haridas S."/>
            <person name="Hughes K."/>
            <person name="Justo A."/>
            <person name="Karasinski D."/>
            <person name="Kautmanova I."/>
            <person name="Kiss B."/>
            <person name="Kocsube S."/>
            <person name="Kotiranta H."/>
            <person name="LaButti K.M."/>
            <person name="Lechner B.E."/>
            <person name="Liimatainen K."/>
            <person name="Lipzen A."/>
            <person name="Lukacs Z."/>
            <person name="Mihaltcheva S."/>
            <person name="Morgado L.N."/>
            <person name="Niskanen T."/>
            <person name="Noordeloos M.E."/>
            <person name="Ohm R.A."/>
            <person name="Ortiz-Santana B."/>
            <person name="Ovrebo C."/>
            <person name="Racz N."/>
            <person name="Riley R."/>
            <person name="Savchenko A."/>
            <person name="Shiryaev A."/>
            <person name="Soop K."/>
            <person name="Spirin V."/>
            <person name="Szebenyi C."/>
            <person name="Tomsovsky M."/>
            <person name="Tulloss R.E."/>
            <person name="Uehling J."/>
            <person name="Grigoriev I.V."/>
            <person name="Vagvolgyi C."/>
            <person name="Papp T."/>
            <person name="Martin F.M."/>
            <person name="Miettinen O."/>
            <person name="Hibbett D.S."/>
            <person name="Nagy L.G."/>
        </authorList>
    </citation>
    <scope>NUCLEOTIDE SEQUENCE [LARGE SCALE GENOMIC DNA]</scope>
    <source>
        <strain evidence="7 8">FP101781</strain>
    </source>
</reference>
<evidence type="ECO:0000256" key="2">
    <source>
        <dbReference type="ARBA" id="ARBA00005677"/>
    </source>
</evidence>
<keyword evidence="3" id="KW-0689">Ribosomal protein</keyword>
<dbReference type="STRING" id="71717.A0A4Y7TP55"/>
<accession>A0A4Y7TP55</accession>
<keyword evidence="8" id="KW-1185">Reference proteome</keyword>
<dbReference type="Gene3D" id="3.30.780.10">
    <property type="entry name" value="SUI1-like domain"/>
    <property type="match status" value="1"/>
</dbReference>
<dbReference type="Proteomes" id="UP000298030">
    <property type="component" value="Unassembled WGS sequence"/>
</dbReference>
<dbReference type="GO" id="GO:0003735">
    <property type="term" value="F:structural constituent of ribosome"/>
    <property type="evidence" value="ECO:0007669"/>
    <property type="project" value="InterPro"/>
</dbReference>
<evidence type="ECO:0000313" key="7">
    <source>
        <dbReference type="EMBL" id="TEB35967.1"/>
    </source>
</evidence>
<name>A0A4Y7TP55_COPMI</name>
<dbReference type="AlphaFoldDB" id="A0A4Y7TP55"/>
<keyword evidence="5" id="KW-0687">Ribonucleoprotein</keyword>
<evidence type="ECO:0000256" key="4">
    <source>
        <dbReference type="ARBA" id="ARBA00023128"/>
    </source>
</evidence>
<evidence type="ECO:0000313" key="8">
    <source>
        <dbReference type="Proteomes" id="UP000298030"/>
    </source>
</evidence>
<evidence type="ECO:0000256" key="6">
    <source>
        <dbReference type="ARBA" id="ARBA00035191"/>
    </source>
</evidence>